<comment type="caution">
    <text evidence="1">The sequence shown here is derived from an EMBL/GenBank/DDBJ whole genome shotgun (WGS) entry which is preliminary data.</text>
</comment>
<protein>
    <submittedName>
        <fullName evidence="1">Uncharacterized protein</fullName>
    </submittedName>
</protein>
<dbReference type="Proteomes" id="UP000885362">
    <property type="component" value="Unassembled WGS sequence"/>
</dbReference>
<name>A0A6C8Y5I7_SALDZ</name>
<dbReference type="EMBL" id="RSHK01000042">
    <property type="protein sequence ID" value="MIE72709.1"/>
    <property type="molecule type" value="Genomic_DNA"/>
</dbReference>
<evidence type="ECO:0000313" key="1">
    <source>
        <dbReference type="EMBL" id="MIE72709.1"/>
    </source>
</evidence>
<sequence>MKLKPVEQEAMVFFLTETAEVWSYALPVVHSIPAGMEGQFVTAGYGQTLQQLQQRFPDMVLLTESEAIALQSEKKHQ</sequence>
<organism evidence="1">
    <name type="scientific">Salmonella diarizonae</name>
    <dbReference type="NCBI Taxonomy" id="59204"/>
    <lineage>
        <taxon>Bacteria</taxon>
        <taxon>Pseudomonadati</taxon>
        <taxon>Pseudomonadota</taxon>
        <taxon>Gammaproteobacteria</taxon>
        <taxon>Enterobacterales</taxon>
        <taxon>Enterobacteriaceae</taxon>
        <taxon>Salmonella</taxon>
    </lineage>
</organism>
<reference evidence="1" key="1">
    <citation type="submission" date="2018-08" db="EMBL/GenBank/DDBJ databases">
        <authorList>
            <consortium name="GenomeTrakr network: Whole genome sequencing for foodborne pathogen traceback"/>
        </authorList>
    </citation>
    <scope>NUCLEOTIDE SEQUENCE [LARGE SCALE GENOMIC DNA]</scope>
    <source>
        <strain evidence="1">FMA0132</strain>
    </source>
</reference>
<proteinExistence type="predicted"/>
<dbReference type="AlphaFoldDB" id="A0A6C8Y5I7"/>
<accession>A0A6C8Y5I7</accession>
<gene>
    <name evidence="1" type="ORF">EL06_25815</name>
</gene>